<dbReference type="Proteomes" id="UP000441797">
    <property type="component" value="Unassembled WGS sequence"/>
</dbReference>
<keyword evidence="2" id="KW-1185">Reference proteome</keyword>
<dbReference type="OrthoDB" id="510867at2"/>
<comment type="caution">
    <text evidence="1">The sequence shown here is derived from an EMBL/GenBank/DDBJ whole genome shotgun (WGS) entry which is preliminary data.</text>
</comment>
<evidence type="ECO:0000313" key="1">
    <source>
        <dbReference type="EMBL" id="MUL35862.1"/>
    </source>
</evidence>
<gene>
    <name evidence="1" type="ORF">BWI75_05730</name>
</gene>
<dbReference type="EMBL" id="NAPY01000006">
    <property type="protein sequence ID" value="MUL35862.1"/>
    <property type="molecule type" value="Genomic_DNA"/>
</dbReference>
<organism evidence="1 2">
    <name type="scientific">Gloeocapsopsis dulcis AAB1 = 1H9</name>
    <dbReference type="NCBI Taxonomy" id="1433147"/>
    <lineage>
        <taxon>Bacteria</taxon>
        <taxon>Bacillati</taxon>
        <taxon>Cyanobacteriota</taxon>
        <taxon>Cyanophyceae</taxon>
        <taxon>Oscillatoriophycideae</taxon>
        <taxon>Chroococcales</taxon>
        <taxon>Chroococcaceae</taxon>
        <taxon>Gloeocapsopsis</taxon>
        <taxon>Gloeocapsopsis dulcis</taxon>
    </lineage>
</organism>
<dbReference type="AlphaFoldDB" id="A0A6N8FTF9"/>
<reference evidence="1 2" key="1">
    <citation type="journal article" date="2019" name="Front. Microbiol.">
        <title>Genomic Features for Desiccation Tolerance and Sugar Biosynthesis in the Extremophile Gloeocapsopsis sp. UTEX B3054.</title>
        <authorList>
            <person name="Urrejola C."/>
            <person name="Alcorta J."/>
            <person name="Salas L."/>
            <person name="Vasquez M."/>
            <person name="Polz M.F."/>
            <person name="Vicuna R."/>
            <person name="Diez B."/>
        </authorList>
    </citation>
    <scope>NUCLEOTIDE SEQUENCE [LARGE SCALE GENOMIC DNA]</scope>
    <source>
        <strain evidence="1 2">1H9</strain>
    </source>
</reference>
<dbReference type="RefSeq" id="WP_105221964.1">
    <property type="nucleotide sequence ID" value="NZ_CAWNSU010000122.1"/>
</dbReference>
<proteinExistence type="predicted"/>
<sequence>MQIILTHYYHKDDQPFQILSDLAEEEALSVISNLRDRTGAVYDRFSNPKRYLQRRQEAESWVRQEFIKKGGQPISLYPHYFVVDRAVWIEEGFNGQSNSVQIPLSAFSPEQVSFTYPDSMISYWLRNQTDKEFYRPEYHCQVFVLSEICQIIDKFGIPNEEWRTNRARQWDLFIEAQVWSNIPSLYATQPNNSN</sequence>
<evidence type="ECO:0000313" key="2">
    <source>
        <dbReference type="Proteomes" id="UP000441797"/>
    </source>
</evidence>
<name>A0A6N8FTF9_9CHRO</name>
<protein>
    <submittedName>
        <fullName evidence="1">Uncharacterized protein</fullName>
    </submittedName>
</protein>
<accession>A0A6N8FTF9</accession>